<name>A0ABN9T4W5_9DINO</name>
<accession>A0ABN9T4W5</accession>
<evidence type="ECO:0000313" key="2">
    <source>
        <dbReference type="Proteomes" id="UP001189429"/>
    </source>
</evidence>
<protein>
    <submittedName>
        <fullName evidence="1">Uncharacterized protein</fullName>
    </submittedName>
</protein>
<feature type="non-terminal residue" evidence="1">
    <location>
        <position position="1"/>
    </location>
</feature>
<keyword evidence="2" id="KW-1185">Reference proteome</keyword>
<proteinExistence type="predicted"/>
<evidence type="ECO:0000313" key="1">
    <source>
        <dbReference type="EMBL" id="CAK0840081.1"/>
    </source>
</evidence>
<gene>
    <name evidence="1" type="ORF">PCOR1329_LOCUS35592</name>
</gene>
<sequence>MAQELTNAVNSIGHSWKTQSLEYLLAEGSAADLDFQLAVTDGDVLQVYEPAGVAKLLRDMYGNEGASSKPEFRVNGFAFHPPGPALARHHIDNVCRGISFTAKTGYGKRPPGTRVLVDCELSANVVTGRAQLRIDTT</sequence>
<comment type="caution">
    <text evidence="1">The sequence shown here is derived from an EMBL/GenBank/DDBJ whole genome shotgun (WGS) entry which is preliminary data.</text>
</comment>
<organism evidence="1 2">
    <name type="scientific">Prorocentrum cordatum</name>
    <dbReference type="NCBI Taxonomy" id="2364126"/>
    <lineage>
        <taxon>Eukaryota</taxon>
        <taxon>Sar</taxon>
        <taxon>Alveolata</taxon>
        <taxon>Dinophyceae</taxon>
        <taxon>Prorocentrales</taxon>
        <taxon>Prorocentraceae</taxon>
        <taxon>Prorocentrum</taxon>
    </lineage>
</organism>
<dbReference type="EMBL" id="CAUYUJ010014347">
    <property type="protein sequence ID" value="CAK0840081.1"/>
    <property type="molecule type" value="Genomic_DNA"/>
</dbReference>
<reference evidence="1" key="1">
    <citation type="submission" date="2023-10" db="EMBL/GenBank/DDBJ databases">
        <authorList>
            <person name="Chen Y."/>
            <person name="Shah S."/>
            <person name="Dougan E. K."/>
            <person name="Thang M."/>
            <person name="Chan C."/>
        </authorList>
    </citation>
    <scope>NUCLEOTIDE SEQUENCE [LARGE SCALE GENOMIC DNA]</scope>
</reference>
<dbReference type="Proteomes" id="UP001189429">
    <property type="component" value="Unassembled WGS sequence"/>
</dbReference>
<feature type="non-terminal residue" evidence="1">
    <location>
        <position position="137"/>
    </location>
</feature>